<evidence type="ECO:0000256" key="8">
    <source>
        <dbReference type="HAMAP-Rule" id="MF_02220"/>
    </source>
</evidence>
<keyword evidence="3 8" id="KW-0808">Transferase</keyword>
<feature type="active site" description="Proton acceptor" evidence="8">
    <location>
        <position position="232"/>
    </location>
</feature>
<dbReference type="Gene3D" id="3.30.420.40">
    <property type="match status" value="2"/>
</dbReference>
<keyword evidence="7 8" id="KW-0119">Carbohydrate metabolism</keyword>
<dbReference type="InterPro" id="IPR018485">
    <property type="entry name" value="FGGY_C"/>
</dbReference>
<protein>
    <recommendedName>
        <fullName evidence="8 10">Xylulose kinase</fullName>
        <shortName evidence="8 10">Xylulokinase</shortName>
        <ecNumber evidence="8 10">2.7.1.17</ecNumber>
    </recommendedName>
</protein>
<organism evidence="13 14">
    <name type="scientific">Parvularcula lutaonensis</name>
    <dbReference type="NCBI Taxonomy" id="491923"/>
    <lineage>
        <taxon>Bacteria</taxon>
        <taxon>Pseudomonadati</taxon>
        <taxon>Pseudomonadota</taxon>
        <taxon>Alphaproteobacteria</taxon>
        <taxon>Parvularculales</taxon>
        <taxon>Parvularculaceae</taxon>
        <taxon>Parvularcula</taxon>
    </lineage>
</organism>
<evidence type="ECO:0000259" key="11">
    <source>
        <dbReference type="Pfam" id="PF00370"/>
    </source>
</evidence>
<feature type="site" description="Important for activity" evidence="8">
    <location>
        <position position="6"/>
    </location>
</feature>
<evidence type="ECO:0000313" key="13">
    <source>
        <dbReference type="EMBL" id="MFC3302879.1"/>
    </source>
</evidence>
<evidence type="ECO:0000256" key="1">
    <source>
        <dbReference type="ARBA" id="ARBA00009156"/>
    </source>
</evidence>
<keyword evidence="14" id="KW-1185">Reference proteome</keyword>
<comment type="similarity">
    <text evidence="1 8 9">Belongs to the FGGY kinase family.</text>
</comment>
<comment type="function">
    <text evidence="8">Catalyzes the phosphorylation of D-xylulose to D-xylulose 5-phosphate.</text>
</comment>
<feature type="binding site" evidence="8">
    <location>
        <begin position="76"/>
        <end position="77"/>
    </location>
    <ligand>
        <name>substrate</name>
    </ligand>
</feature>
<dbReference type="InterPro" id="IPR050406">
    <property type="entry name" value="FGGY_Carb_Kinase"/>
</dbReference>
<dbReference type="GO" id="GO:0004856">
    <property type="term" value="F:D-xylulokinase activity"/>
    <property type="evidence" value="ECO:0007669"/>
    <property type="project" value="UniProtKB-EC"/>
</dbReference>
<evidence type="ECO:0000256" key="5">
    <source>
        <dbReference type="ARBA" id="ARBA00022777"/>
    </source>
</evidence>
<dbReference type="PROSITE" id="PS00445">
    <property type="entry name" value="FGGY_KINASES_2"/>
    <property type="match status" value="1"/>
</dbReference>
<feature type="domain" description="Carbohydrate kinase FGGY N-terminal" evidence="11">
    <location>
        <begin position="1"/>
        <end position="239"/>
    </location>
</feature>
<accession>A0ABV7MBM9</accession>
<name>A0ABV7MBM9_9PROT</name>
<keyword evidence="2 8" id="KW-0859">Xylose metabolism</keyword>
<sequence length="484" mass="52059">MYLGIDIGTSGVKAVAVNDEGDVVDQGFASLAIQRPRPLHSEQDPEDWWDATEIAVRRISPDRRARIRAIGLSGQMHGATFLDASHRVLRPAILWNDGRSADACAELEAREPGSRRITGNLAMPGFTAPKALWVAKHEPETFERIAKVLLPKDYIRFRMSGDFATDASDASGTLWLDVGRRQWSGDMLAASGLSPEHMPDVFEGSELTGTLLPRIAEGWGMNPVPIVAGGGDNAAGAVGVGVLDDGDAFLSLGTSGVLFVAGSRFCPNPEKGIHAFCHALPGRWHEMTVMLSAASCLDWAAKLTNQQDVPTLISLADEAEEQSVPLFLPYLSGERTPHNDPCARGVFFGMDHGTGPAEIAQSVLEGVAFGVADGFLALDSARQVSSISVIGGGSRSRRWGEILAAMLGKPLVYRRDSDVGPALGAARLARMGVTGDSPTAVCRPTAVIDQIEPSEALRDRLLPKFKRYRSLYQNTEHLFRPSEN</sequence>
<keyword evidence="6 8" id="KW-0067">ATP-binding</keyword>
<dbReference type="Pfam" id="PF00370">
    <property type="entry name" value="FGGY_N"/>
    <property type="match status" value="1"/>
</dbReference>
<evidence type="ECO:0000256" key="3">
    <source>
        <dbReference type="ARBA" id="ARBA00022679"/>
    </source>
</evidence>
<keyword evidence="5 8" id="KW-0418">Kinase</keyword>
<dbReference type="PANTHER" id="PTHR43095">
    <property type="entry name" value="SUGAR KINASE"/>
    <property type="match status" value="1"/>
</dbReference>
<evidence type="ECO:0000259" key="12">
    <source>
        <dbReference type="Pfam" id="PF02782"/>
    </source>
</evidence>
<evidence type="ECO:0000256" key="7">
    <source>
        <dbReference type="ARBA" id="ARBA00023277"/>
    </source>
</evidence>
<evidence type="ECO:0000256" key="6">
    <source>
        <dbReference type="ARBA" id="ARBA00022840"/>
    </source>
</evidence>
<dbReference type="HAMAP" id="MF_02220">
    <property type="entry name" value="XylB"/>
    <property type="match status" value="1"/>
</dbReference>
<dbReference type="EC" id="2.7.1.17" evidence="8 10"/>
<dbReference type="Pfam" id="PF02782">
    <property type="entry name" value="FGGY_C"/>
    <property type="match status" value="1"/>
</dbReference>
<dbReference type="NCBIfam" id="TIGR01312">
    <property type="entry name" value="XylB"/>
    <property type="match status" value="1"/>
</dbReference>
<dbReference type="SUPFAM" id="SSF53067">
    <property type="entry name" value="Actin-like ATPase domain"/>
    <property type="match status" value="2"/>
</dbReference>
<proteinExistence type="inferred from homology"/>
<gene>
    <name evidence="8 10 13" type="primary">xylB</name>
    <name evidence="13" type="ORF">ACFONP_09055</name>
</gene>
<dbReference type="Proteomes" id="UP001595607">
    <property type="component" value="Unassembled WGS sequence"/>
</dbReference>
<dbReference type="InterPro" id="IPR006000">
    <property type="entry name" value="Xylulokinase"/>
</dbReference>
<dbReference type="PANTHER" id="PTHR43095:SF6">
    <property type="entry name" value="XYLULOSE KINASE"/>
    <property type="match status" value="1"/>
</dbReference>
<dbReference type="RefSeq" id="WP_189574885.1">
    <property type="nucleotide sequence ID" value="NZ_BMXU01000002.1"/>
</dbReference>
<dbReference type="InterPro" id="IPR000577">
    <property type="entry name" value="Carb_kinase_FGGY"/>
</dbReference>
<evidence type="ECO:0000256" key="10">
    <source>
        <dbReference type="RuleBase" id="RU364073"/>
    </source>
</evidence>
<comment type="catalytic activity">
    <reaction evidence="8 10">
        <text>D-xylulose + ATP = D-xylulose 5-phosphate + ADP + H(+)</text>
        <dbReference type="Rhea" id="RHEA:10964"/>
        <dbReference type="ChEBI" id="CHEBI:15378"/>
        <dbReference type="ChEBI" id="CHEBI:17140"/>
        <dbReference type="ChEBI" id="CHEBI:30616"/>
        <dbReference type="ChEBI" id="CHEBI:57737"/>
        <dbReference type="ChEBI" id="CHEBI:456216"/>
        <dbReference type="EC" id="2.7.1.17"/>
    </reaction>
</comment>
<dbReference type="CDD" id="cd07808">
    <property type="entry name" value="ASKHA_NBD_FGGY_EcXK-like"/>
    <property type="match status" value="1"/>
</dbReference>
<dbReference type="EMBL" id="JBHRVA010000003">
    <property type="protein sequence ID" value="MFC3302879.1"/>
    <property type="molecule type" value="Genomic_DNA"/>
</dbReference>
<dbReference type="InterPro" id="IPR018483">
    <property type="entry name" value="Carb_kinase_FGGY_CS"/>
</dbReference>
<evidence type="ECO:0000256" key="9">
    <source>
        <dbReference type="RuleBase" id="RU003733"/>
    </source>
</evidence>
<comment type="caution">
    <text evidence="13">The sequence shown here is derived from an EMBL/GenBank/DDBJ whole genome shotgun (WGS) entry which is preliminary data.</text>
</comment>
<keyword evidence="4 8" id="KW-0547">Nucleotide-binding</keyword>
<dbReference type="InterPro" id="IPR018484">
    <property type="entry name" value="FGGY_N"/>
</dbReference>
<dbReference type="InterPro" id="IPR043129">
    <property type="entry name" value="ATPase_NBD"/>
</dbReference>
<dbReference type="PIRSF" id="PIRSF000538">
    <property type="entry name" value="GlpK"/>
    <property type="match status" value="1"/>
</dbReference>
<evidence type="ECO:0000313" key="14">
    <source>
        <dbReference type="Proteomes" id="UP001595607"/>
    </source>
</evidence>
<reference evidence="14" key="1">
    <citation type="journal article" date="2019" name="Int. J. Syst. Evol. Microbiol.">
        <title>The Global Catalogue of Microorganisms (GCM) 10K type strain sequencing project: providing services to taxonomists for standard genome sequencing and annotation.</title>
        <authorList>
            <consortium name="The Broad Institute Genomics Platform"/>
            <consortium name="The Broad Institute Genome Sequencing Center for Infectious Disease"/>
            <person name="Wu L."/>
            <person name="Ma J."/>
        </authorList>
    </citation>
    <scope>NUCLEOTIDE SEQUENCE [LARGE SCALE GENOMIC DNA]</scope>
    <source>
        <strain evidence="14">KCTC 22245</strain>
    </source>
</reference>
<evidence type="ECO:0000256" key="4">
    <source>
        <dbReference type="ARBA" id="ARBA00022741"/>
    </source>
</evidence>
<feature type="domain" description="Carbohydrate kinase FGGY C-terminal" evidence="12">
    <location>
        <begin position="249"/>
        <end position="431"/>
    </location>
</feature>
<evidence type="ECO:0000256" key="2">
    <source>
        <dbReference type="ARBA" id="ARBA00022629"/>
    </source>
</evidence>